<dbReference type="AlphaFoldDB" id="A0A1D1UY48"/>
<dbReference type="SMART" id="SM00220">
    <property type="entry name" value="S_TKc"/>
    <property type="match status" value="1"/>
</dbReference>
<feature type="domain" description="Protein kinase" evidence="3">
    <location>
        <begin position="88"/>
        <end position="391"/>
    </location>
</feature>
<evidence type="ECO:0000256" key="1">
    <source>
        <dbReference type="ARBA" id="ARBA00012513"/>
    </source>
</evidence>
<dbReference type="Proteomes" id="UP000186922">
    <property type="component" value="Unassembled WGS sequence"/>
</dbReference>
<dbReference type="PROSITE" id="PS50011">
    <property type="entry name" value="PROTEIN_KINASE_DOM"/>
    <property type="match status" value="1"/>
</dbReference>
<dbReference type="InterPro" id="IPR000719">
    <property type="entry name" value="Prot_kinase_dom"/>
</dbReference>
<gene>
    <name evidence="4" type="primary">RvY_06163-1</name>
    <name evidence="4" type="synonym">RvY_06163.1</name>
    <name evidence="4" type="ORF">RvY_06163</name>
</gene>
<proteinExistence type="predicted"/>
<dbReference type="Gene3D" id="1.10.510.10">
    <property type="entry name" value="Transferase(Phosphotransferase) domain 1"/>
    <property type="match status" value="1"/>
</dbReference>
<feature type="compositionally biased region" description="Basic and acidic residues" evidence="2">
    <location>
        <begin position="60"/>
        <end position="74"/>
    </location>
</feature>
<sequence>MPKNSSQKAKELPADLQKENQEARPEPAKDEPGTRQKKPTDLTNPPPKASSSPAQAKALADARRDSKSGAREREDGEILVGTMAGKNWLIERRIAAGSFGTLFIGRHIHTLEPVAIKAERMDSSYPQLHRERKFYQVLGGGVNVGVAPAQPGIPIIYYFGECSTGHHYQLLIMELLGPNIEDLLQACGGKFAVKTTCMLAIQLLDRMEYIHSKGTDPRPCYTPYSSCRTISVLTGILYRDIKSENFLLGRRDGPNANTVFIVDFGLSKEYINPVSRQHVPFNTKKGSVGTPRYMSINALQHHEQGRRDDLEALSYLFLYLHIGHLPWQGLPGSTFAEKCKRILEKKLKLGVEDVCKGAPVEFCKFMKYSRTLEYEEKPDYNFCRQLFHDMIAREKATFDHVYDFHGERVADFWKTRNKLLGSLGPLPEDLQTRIELARRYDGQTMEAGGGRKSKNAGAASSRNVRSDRADPMNGVGDVFDSRIKPPYNQATLRTRQKAKKGCAGCLCCCSFRNKRKHSDTGFSGSTQDVSQTKRASFDL</sequence>
<dbReference type="EC" id="2.7.11.1" evidence="1"/>
<organism evidence="4 5">
    <name type="scientific">Ramazzottius varieornatus</name>
    <name type="common">Water bear</name>
    <name type="synonym">Tardigrade</name>
    <dbReference type="NCBI Taxonomy" id="947166"/>
    <lineage>
        <taxon>Eukaryota</taxon>
        <taxon>Metazoa</taxon>
        <taxon>Ecdysozoa</taxon>
        <taxon>Tardigrada</taxon>
        <taxon>Eutardigrada</taxon>
        <taxon>Parachela</taxon>
        <taxon>Hypsibioidea</taxon>
        <taxon>Ramazzottiidae</taxon>
        <taxon>Ramazzottius</taxon>
    </lineage>
</organism>
<dbReference type="GO" id="GO:0005524">
    <property type="term" value="F:ATP binding"/>
    <property type="evidence" value="ECO:0007669"/>
    <property type="project" value="InterPro"/>
</dbReference>
<dbReference type="STRING" id="947166.A0A1D1UY48"/>
<comment type="caution">
    <text evidence="4">The sequence shown here is derived from an EMBL/GenBank/DDBJ whole genome shotgun (WGS) entry which is preliminary data.</text>
</comment>
<evidence type="ECO:0000256" key="2">
    <source>
        <dbReference type="SAM" id="MobiDB-lite"/>
    </source>
</evidence>
<dbReference type="EMBL" id="BDGG01000002">
    <property type="protein sequence ID" value="GAU94381.1"/>
    <property type="molecule type" value="Genomic_DNA"/>
</dbReference>
<dbReference type="CDD" id="cd14016">
    <property type="entry name" value="STKc_CK1"/>
    <property type="match status" value="1"/>
</dbReference>
<feature type="region of interest" description="Disordered" evidence="2">
    <location>
        <begin position="1"/>
        <end position="74"/>
    </location>
</feature>
<dbReference type="PANTHER" id="PTHR11909">
    <property type="entry name" value="CASEIN KINASE-RELATED"/>
    <property type="match status" value="1"/>
</dbReference>
<name>A0A1D1UY48_RAMVA</name>
<reference evidence="4 5" key="1">
    <citation type="journal article" date="2016" name="Nat. Commun.">
        <title>Extremotolerant tardigrade genome and improved radiotolerance of human cultured cells by tardigrade-unique protein.</title>
        <authorList>
            <person name="Hashimoto T."/>
            <person name="Horikawa D.D."/>
            <person name="Saito Y."/>
            <person name="Kuwahara H."/>
            <person name="Kozuka-Hata H."/>
            <person name="Shin-I T."/>
            <person name="Minakuchi Y."/>
            <person name="Ohishi K."/>
            <person name="Motoyama A."/>
            <person name="Aizu T."/>
            <person name="Enomoto A."/>
            <person name="Kondo K."/>
            <person name="Tanaka S."/>
            <person name="Hara Y."/>
            <person name="Koshikawa S."/>
            <person name="Sagara H."/>
            <person name="Miura T."/>
            <person name="Yokobori S."/>
            <person name="Miyagawa K."/>
            <person name="Suzuki Y."/>
            <person name="Kubo T."/>
            <person name="Oyama M."/>
            <person name="Kohara Y."/>
            <person name="Fujiyama A."/>
            <person name="Arakawa K."/>
            <person name="Katayama T."/>
            <person name="Toyoda A."/>
            <person name="Kunieda T."/>
        </authorList>
    </citation>
    <scope>NUCLEOTIDE SEQUENCE [LARGE SCALE GENOMIC DNA]</scope>
    <source>
        <strain evidence="4 5">YOKOZUNA-1</strain>
    </source>
</reference>
<dbReference type="GO" id="GO:0004674">
    <property type="term" value="F:protein serine/threonine kinase activity"/>
    <property type="evidence" value="ECO:0007669"/>
    <property type="project" value="UniProtKB-EC"/>
</dbReference>
<evidence type="ECO:0000313" key="4">
    <source>
        <dbReference type="EMBL" id="GAU94381.1"/>
    </source>
</evidence>
<keyword evidence="5" id="KW-1185">Reference proteome</keyword>
<feature type="region of interest" description="Disordered" evidence="2">
    <location>
        <begin position="444"/>
        <end position="480"/>
    </location>
</feature>
<dbReference type="PROSITE" id="PS00108">
    <property type="entry name" value="PROTEIN_KINASE_ST"/>
    <property type="match status" value="1"/>
</dbReference>
<feature type="compositionally biased region" description="Polar residues" evidence="2">
    <location>
        <begin position="520"/>
        <end position="539"/>
    </location>
</feature>
<dbReference type="InterPro" id="IPR011009">
    <property type="entry name" value="Kinase-like_dom_sf"/>
</dbReference>
<protein>
    <recommendedName>
        <fullName evidence="1">non-specific serine/threonine protein kinase</fullName>
        <ecNumber evidence="1">2.7.11.1</ecNumber>
    </recommendedName>
</protein>
<feature type="compositionally biased region" description="Basic and acidic residues" evidence="2">
    <location>
        <begin position="8"/>
        <end position="40"/>
    </location>
</feature>
<feature type="region of interest" description="Disordered" evidence="2">
    <location>
        <begin position="517"/>
        <end position="539"/>
    </location>
</feature>
<evidence type="ECO:0000259" key="3">
    <source>
        <dbReference type="PROSITE" id="PS50011"/>
    </source>
</evidence>
<dbReference type="Pfam" id="PF00069">
    <property type="entry name" value="Pkinase"/>
    <property type="match status" value="1"/>
</dbReference>
<dbReference type="InterPro" id="IPR008271">
    <property type="entry name" value="Ser/Thr_kinase_AS"/>
</dbReference>
<dbReference type="InterPro" id="IPR050235">
    <property type="entry name" value="CK1_Ser-Thr_kinase"/>
</dbReference>
<evidence type="ECO:0000313" key="5">
    <source>
        <dbReference type="Proteomes" id="UP000186922"/>
    </source>
</evidence>
<feature type="compositionally biased region" description="Low complexity" evidence="2">
    <location>
        <begin position="49"/>
        <end position="58"/>
    </location>
</feature>
<dbReference type="OrthoDB" id="5800476at2759"/>
<dbReference type="SUPFAM" id="SSF56112">
    <property type="entry name" value="Protein kinase-like (PK-like)"/>
    <property type="match status" value="1"/>
</dbReference>
<accession>A0A1D1UY48</accession>